<reference evidence="1" key="1">
    <citation type="submission" date="2019-03" db="EMBL/GenBank/DDBJ databases">
        <title>Lake Tanganyika Metagenome-Assembled Genomes (MAGs).</title>
        <authorList>
            <person name="Tran P."/>
        </authorList>
    </citation>
    <scope>NUCLEOTIDE SEQUENCE</scope>
    <source>
        <strain evidence="1">K_DeepCast_65m_m2_066</strain>
    </source>
</reference>
<proteinExistence type="predicted"/>
<sequence length="144" mass="15469">MPTPMVAVEIPETLFLRLKRAAEVTHRSVEELAATTLAAALPLAPDLPPEIAQELAVMHLFSDDALWAATTPAFAPTEACHLQQLSQTASERPLTPAEQAEQSHLIAAYRRAVLRRAKALAVLAQRGHPLPIASATDVTDHGES</sequence>
<evidence type="ECO:0000313" key="1">
    <source>
        <dbReference type="EMBL" id="MBM3225670.1"/>
    </source>
</evidence>
<dbReference type="Proteomes" id="UP000712673">
    <property type="component" value="Unassembled WGS sequence"/>
</dbReference>
<dbReference type="EMBL" id="VGLS01000647">
    <property type="protein sequence ID" value="MBM3225670.1"/>
    <property type="molecule type" value="Genomic_DNA"/>
</dbReference>
<evidence type="ECO:0000313" key="2">
    <source>
        <dbReference type="Proteomes" id="UP000712673"/>
    </source>
</evidence>
<organism evidence="1 2">
    <name type="scientific">Tectimicrobiota bacterium</name>
    <dbReference type="NCBI Taxonomy" id="2528274"/>
    <lineage>
        <taxon>Bacteria</taxon>
        <taxon>Pseudomonadati</taxon>
        <taxon>Nitrospinota/Tectimicrobiota group</taxon>
        <taxon>Candidatus Tectimicrobiota</taxon>
    </lineage>
</organism>
<comment type="caution">
    <text evidence="1">The sequence shown here is derived from an EMBL/GenBank/DDBJ whole genome shotgun (WGS) entry which is preliminary data.</text>
</comment>
<gene>
    <name evidence="1" type="ORF">FJZ47_17975</name>
</gene>
<protein>
    <submittedName>
        <fullName evidence="1">Uncharacterized protein</fullName>
    </submittedName>
</protein>
<dbReference type="AlphaFoldDB" id="A0A937W5P9"/>
<name>A0A937W5P9_UNCTE</name>
<accession>A0A937W5P9</accession>